<accession>A0A1J1I3I2</accession>
<proteinExistence type="predicted"/>
<dbReference type="AlphaFoldDB" id="A0A1J1I3I2"/>
<evidence type="ECO:0000313" key="2">
    <source>
        <dbReference type="Proteomes" id="UP000183832"/>
    </source>
</evidence>
<keyword evidence="2" id="KW-1185">Reference proteome</keyword>
<reference evidence="1" key="1">
    <citation type="submission" date="2015-04" db="EMBL/GenBank/DDBJ databases">
        <authorList>
            <person name="Syromyatnikov M.Y."/>
            <person name="Popov V.N."/>
        </authorList>
    </citation>
    <scope>NUCLEOTIDE SEQUENCE [LARGE SCALE GENOMIC DNA]</scope>
</reference>
<gene>
    <name evidence="1" type="ORF">CLUMA_CG008387</name>
</gene>
<dbReference type="Proteomes" id="UP000183832">
    <property type="component" value="Unassembled WGS sequence"/>
</dbReference>
<evidence type="ECO:0000313" key="1">
    <source>
        <dbReference type="EMBL" id="CRK94895.1"/>
    </source>
</evidence>
<protein>
    <submittedName>
        <fullName evidence="1">CLUMA_CG008387, isoform A</fullName>
    </submittedName>
</protein>
<name>A0A1J1I3I2_9DIPT</name>
<organism evidence="1 2">
    <name type="scientific">Clunio marinus</name>
    <dbReference type="NCBI Taxonomy" id="568069"/>
    <lineage>
        <taxon>Eukaryota</taxon>
        <taxon>Metazoa</taxon>
        <taxon>Ecdysozoa</taxon>
        <taxon>Arthropoda</taxon>
        <taxon>Hexapoda</taxon>
        <taxon>Insecta</taxon>
        <taxon>Pterygota</taxon>
        <taxon>Neoptera</taxon>
        <taxon>Endopterygota</taxon>
        <taxon>Diptera</taxon>
        <taxon>Nematocera</taxon>
        <taxon>Chironomoidea</taxon>
        <taxon>Chironomidae</taxon>
        <taxon>Clunio</taxon>
    </lineage>
</organism>
<dbReference type="EMBL" id="CVRI01000040">
    <property type="protein sequence ID" value="CRK94895.1"/>
    <property type="molecule type" value="Genomic_DNA"/>
</dbReference>
<sequence length="78" mass="9052">MELLIASQVVKISDKAKKKIALKLVKGVGENQLKIYILLTQVERVRMKFTNKKENYLEVTQTQLIQFQSFLVSSQRLI</sequence>